<gene>
    <name evidence="1" type="ORF">L1I42_15020</name>
</gene>
<evidence type="ECO:0008006" key="3">
    <source>
        <dbReference type="Google" id="ProtNLM"/>
    </source>
</evidence>
<keyword evidence="2" id="KW-1185">Reference proteome</keyword>
<dbReference type="Proteomes" id="UP001201217">
    <property type="component" value="Unassembled WGS sequence"/>
</dbReference>
<evidence type="ECO:0000313" key="1">
    <source>
        <dbReference type="EMBL" id="MCF4099805.1"/>
    </source>
</evidence>
<organism evidence="1 2">
    <name type="scientific">Maritalea mediterranea</name>
    <dbReference type="NCBI Taxonomy" id="2909667"/>
    <lineage>
        <taxon>Bacteria</taxon>
        <taxon>Pseudomonadati</taxon>
        <taxon>Pseudomonadota</taxon>
        <taxon>Alphaproteobacteria</taxon>
        <taxon>Hyphomicrobiales</taxon>
        <taxon>Devosiaceae</taxon>
        <taxon>Maritalea</taxon>
    </lineage>
</organism>
<dbReference type="EMBL" id="JAKGTI010000004">
    <property type="protein sequence ID" value="MCF4099805.1"/>
    <property type="molecule type" value="Genomic_DNA"/>
</dbReference>
<proteinExistence type="predicted"/>
<dbReference type="RefSeq" id="WP_236115552.1">
    <property type="nucleotide sequence ID" value="NZ_JAKGTI010000004.1"/>
</dbReference>
<accession>A0ABS9EA96</accession>
<sequence length="85" mass="9266">MNVILQIVKKLLGFKKDLASITQAVSKVHSDLLEFAEEKQGEALKKTQAAMALEVEARRSTEEAEEALNLASNFAPLVPKSKVNG</sequence>
<protein>
    <recommendedName>
        <fullName evidence="3">PspA/IM30 family protein</fullName>
    </recommendedName>
</protein>
<comment type="caution">
    <text evidence="1">The sequence shown here is derived from an EMBL/GenBank/DDBJ whole genome shotgun (WGS) entry which is preliminary data.</text>
</comment>
<name>A0ABS9EA96_9HYPH</name>
<reference evidence="1 2" key="1">
    <citation type="submission" date="2022-01" db="EMBL/GenBank/DDBJ databases">
        <title>Maritalea mediterranea sp. nov., isolated from marine plastic residues from the Malva-rosa beach (Valencia, Spain).</title>
        <authorList>
            <person name="Vidal-Verdu A."/>
            <person name="Molina-Menor E."/>
            <person name="Pascual J."/>
            <person name="Pereto J."/>
            <person name="Porcar M."/>
        </authorList>
    </citation>
    <scope>NUCLEOTIDE SEQUENCE [LARGE SCALE GENOMIC DNA]</scope>
    <source>
        <strain evidence="1 2">P4.10X</strain>
    </source>
</reference>
<evidence type="ECO:0000313" key="2">
    <source>
        <dbReference type="Proteomes" id="UP001201217"/>
    </source>
</evidence>